<evidence type="ECO:0000313" key="1">
    <source>
        <dbReference type="EMBL" id="KAL2462310.1"/>
    </source>
</evidence>
<proteinExistence type="predicted"/>
<organism evidence="1 2">
    <name type="scientific">Abeliophyllum distichum</name>
    <dbReference type="NCBI Taxonomy" id="126358"/>
    <lineage>
        <taxon>Eukaryota</taxon>
        <taxon>Viridiplantae</taxon>
        <taxon>Streptophyta</taxon>
        <taxon>Embryophyta</taxon>
        <taxon>Tracheophyta</taxon>
        <taxon>Spermatophyta</taxon>
        <taxon>Magnoliopsida</taxon>
        <taxon>eudicotyledons</taxon>
        <taxon>Gunneridae</taxon>
        <taxon>Pentapetalae</taxon>
        <taxon>asterids</taxon>
        <taxon>lamiids</taxon>
        <taxon>Lamiales</taxon>
        <taxon>Oleaceae</taxon>
        <taxon>Forsythieae</taxon>
        <taxon>Abeliophyllum</taxon>
    </lineage>
</organism>
<dbReference type="AlphaFoldDB" id="A0ABD1PEK8"/>
<protein>
    <submittedName>
        <fullName evidence="1">Uncharacterized protein</fullName>
    </submittedName>
</protein>
<name>A0ABD1PEK8_9LAMI</name>
<reference evidence="2" key="1">
    <citation type="submission" date="2024-07" db="EMBL/GenBank/DDBJ databases">
        <title>Two chromosome-level genome assemblies of Korean endemic species Abeliophyllum distichum and Forsythia ovata (Oleaceae).</title>
        <authorList>
            <person name="Jang H."/>
        </authorList>
    </citation>
    <scope>NUCLEOTIDE SEQUENCE [LARGE SCALE GENOMIC DNA]</scope>
</reference>
<sequence>MAKLAFIIFSSSLRLAKSSHLGLKYFLKACAPKVGYIIVRQPHHQSPISFFSFFFDFQAIPSDAQLTEAYGRPSKITIIVDATESVLYSGGGGLQGTLSSTISITFLLSWTEGPIGADEVVLVDNALPTSFFSIGLGHFWDLNFLFFIYGTSLSMAFISSAFSASFQVTSQLISSIAFFYFAFSEESGDSDLSLTPDRCAKASLGCLPCSTSTAKEKYIIRYFHKRQMLR</sequence>
<comment type="caution">
    <text evidence="1">The sequence shown here is derived from an EMBL/GenBank/DDBJ whole genome shotgun (WGS) entry which is preliminary data.</text>
</comment>
<evidence type="ECO:0000313" key="2">
    <source>
        <dbReference type="Proteomes" id="UP001604336"/>
    </source>
</evidence>
<gene>
    <name evidence="1" type="ORF">Adt_45730</name>
</gene>
<dbReference type="EMBL" id="JBFOLK010000014">
    <property type="protein sequence ID" value="KAL2462310.1"/>
    <property type="molecule type" value="Genomic_DNA"/>
</dbReference>
<dbReference type="Proteomes" id="UP001604336">
    <property type="component" value="Unassembled WGS sequence"/>
</dbReference>
<keyword evidence="2" id="KW-1185">Reference proteome</keyword>
<accession>A0ABD1PEK8</accession>